<dbReference type="EC" id="4.2.3.1" evidence="4 11"/>
<dbReference type="RefSeq" id="WP_135084127.1">
    <property type="nucleotide sequence ID" value="NZ_SPDV01000007.1"/>
</dbReference>
<evidence type="ECO:0000256" key="6">
    <source>
        <dbReference type="ARBA" id="ARBA00022605"/>
    </source>
</evidence>
<dbReference type="GO" id="GO:0030170">
    <property type="term" value="F:pyridoxal phosphate binding"/>
    <property type="evidence" value="ECO:0007669"/>
    <property type="project" value="InterPro"/>
</dbReference>
<dbReference type="Proteomes" id="UP000298213">
    <property type="component" value="Unassembled WGS sequence"/>
</dbReference>
<comment type="similarity">
    <text evidence="3">Belongs to the threonine synthase family.</text>
</comment>
<dbReference type="InterPro" id="IPR051166">
    <property type="entry name" value="Threonine_Synthase"/>
</dbReference>
<evidence type="ECO:0000259" key="13">
    <source>
        <dbReference type="Pfam" id="PF00291"/>
    </source>
</evidence>
<dbReference type="PANTHER" id="PTHR42690:SF1">
    <property type="entry name" value="THREONINE SYNTHASE-LIKE 2"/>
    <property type="match status" value="1"/>
</dbReference>
<evidence type="ECO:0000256" key="12">
    <source>
        <dbReference type="PIRSR" id="PIRSR604450-51"/>
    </source>
</evidence>
<gene>
    <name evidence="15" type="primary">thrC</name>
    <name evidence="15" type="ORF">E2493_04440</name>
</gene>
<evidence type="ECO:0000256" key="10">
    <source>
        <dbReference type="ARBA" id="ARBA00049144"/>
    </source>
</evidence>
<dbReference type="InterPro" id="IPR001926">
    <property type="entry name" value="TrpB-like_PALP"/>
</dbReference>
<keyword evidence="9 15" id="KW-0456">Lyase</keyword>
<comment type="catalytic activity">
    <reaction evidence="10">
        <text>O-phospho-L-homoserine + H2O = L-threonine + phosphate</text>
        <dbReference type="Rhea" id="RHEA:10840"/>
        <dbReference type="ChEBI" id="CHEBI:15377"/>
        <dbReference type="ChEBI" id="CHEBI:43474"/>
        <dbReference type="ChEBI" id="CHEBI:57590"/>
        <dbReference type="ChEBI" id="CHEBI:57926"/>
        <dbReference type="EC" id="4.2.3.1"/>
    </reaction>
</comment>
<dbReference type="GO" id="GO:0009088">
    <property type="term" value="P:threonine biosynthetic process"/>
    <property type="evidence" value="ECO:0007669"/>
    <property type="project" value="UniProtKB-UniRule"/>
</dbReference>
<dbReference type="NCBIfam" id="TIGR00260">
    <property type="entry name" value="thrC"/>
    <property type="match status" value="1"/>
</dbReference>
<dbReference type="InterPro" id="IPR029144">
    <property type="entry name" value="Thr_synth_N"/>
</dbReference>
<dbReference type="InterPro" id="IPR000634">
    <property type="entry name" value="Ser/Thr_deHydtase_PyrdxlP-BS"/>
</dbReference>
<dbReference type="Pfam" id="PF00291">
    <property type="entry name" value="PALP"/>
    <property type="match status" value="1"/>
</dbReference>
<dbReference type="AlphaFoldDB" id="A0A4Y8ZVE3"/>
<protein>
    <recommendedName>
        <fullName evidence="5 11">Threonine synthase</fullName>
        <ecNumber evidence="4 11">4.2.3.1</ecNumber>
    </recommendedName>
</protein>
<dbReference type="PROSITE" id="PS00165">
    <property type="entry name" value="DEHYDRATASE_SER_THR"/>
    <property type="match status" value="1"/>
</dbReference>
<comment type="pathway">
    <text evidence="2">Amino-acid biosynthesis; L-threonine biosynthesis; L-threonine from L-aspartate: step 5/5.</text>
</comment>
<evidence type="ECO:0000256" key="11">
    <source>
        <dbReference type="NCBIfam" id="TIGR00260"/>
    </source>
</evidence>
<evidence type="ECO:0000256" key="1">
    <source>
        <dbReference type="ARBA" id="ARBA00001933"/>
    </source>
</evidence>
<dbReference type="Gene3D" id="3.40.50.1100">
    <property type="match status" value="2"/>
</dbReference>
<feature type="modified residue" description="N6-(pyridoxal phosphate)lysine" evidence="12">
    <location>
        <position position="108"/>
    </location>
</feature>
<accession>A0A4Y8ZVE3</accession>
<evidence type="ECO:0000256" key="3">
    <source>
        <dbReference type="ARBA" id="ARBA00005517"/>
    </source>
</evidence>
<comment type="cofactor">
    <cofactor evidence="1 12">
        <name>pyridoxal 5'-phosphate</name>
        <dbReference type="ChEBI" id="CHEBI:597326"/>
    </cofactor>
</comment>
<evidence type="ECO:0000256" key="4">
    <source>
        <dbReference type="ARBA" id="ARBA00013028"/>
    </source>
</evidence>
<evidence type="ECO:0000313" key="15">
    <source>
        <dbReference type="EMBL" id="TFI59447.1"/>
    </source>
</evidence>
<keyword evidence="8 12" id="KW-0663">Pyridoxal phosphate</keyword>
<dbReference type="OrthoDB" id="9763107at2"/>
<comment type="caution">
    <text evidence="15">The sequence shown here is derived from an EMBL/GenBank/DDBJ whole genome shotgun (WGS) entry which is preliminary data.</text>
</comment>
<organism evidence="15 16">
    <name type="scientific">Sphingomonas parva</name>
    <dbReference type="NCBI Taxonomy" id="2555898"/>
    <lineage>
        <taxon>Bacteria</taxon>
        <taxon>Pseudomonadati</taxon>
        <taxon>Pseudomonadota</taxon>
        <taxon>Alphaproteobacteria</taxon>
        <taxon>Sphingomonadales</taxon>
        <taxon>Sphingomonadaceae</taxon>
        <taxon>Sphingomonas</taxon>
    </lineage>
</organism>
<dbReference type="InterPro" id="IPR037158">
    <property type="entry name" value="Thr_synth_N_sf"/>
</dbReference>
<keyword evidence="6" id="KW-0028">Amino-acid biosynthesis</keyword>
<sequence length="434" mass="45858">MRFVSTRRSSPAVSLSQAIRNGAAPDGGLYMPETLPALDVTRLDPGMDLAGFAAAMLAPFFEGDPLEPELPRICAEAFDFPVPLVTPDAARPSLRALELFHGPTGAFKDFGARFLMACFDRIGDPADPLTVLAATSGDTGGAVGCAAEGRAAVRALILFPKGRVSPFQELQLTCWGAPVRALEVEGDFDDCQRLVKAAFADRGLSDRHRLTSANSINIGRLLPQMAYVGHAALRLFAETGEKPGFVVPTGNLGHGFATFYARALGLPIGPVLLVTNANRTLADWWASGAYVPRASIATIANAMDVGTPSNFERLSALSPEASDIRVDLVTDSAIRSRVKTEFDRTGYVWCPHSATAAEAWSRLSSEEQAARPWIAAATAHPFKFAEAIEPLIGAPVEAPPALAAILGRVARKSTVPAELAALAEALDGESRAAA</sequence>
<dbReference type="Pfam" id="PF14821">
    <property type="entry name" value="Thr_synth_N"/>
    <property type="match status" value="1"/>
</dbReference>
<dbReference type="UniPathway" id="UPA00050">
    <property type="reaction ID" value="UER00065"/>
</dbReference>
<dbReference type="PANTHER" id="PTHR42690">
    <property type="entry name" value="THREONINE SYNTHASE FAMILY MEMBER"/>
    <property type="match status" value="1"/>
</dbReference>
<evidence type="ECO:0000256" key="9">
    <source>
        <dbReference type="ARBA" id="ARBA00023239"/>
    </source>
</evidence>
<dbReference type="Gene3D" id="3.90.1380.10">
    <property type="entry name" value="Threonine synthase, N-terminal domain"/>
    <property type="match status" value="1"/>
</dbReference>
<name>A0A4Y8ZVE3_9SPHN</name>
<dbReference type="EMBL" id="SPDV01000007">
    <property type="protein sequence ID" value="TFI59447.1"/>
    <property type="molecule type" value="Genomic_DNA"/>
</dbReference>
<proteinExistence type="inferred from homology"/>
<reference evidence="15 16" key="1">
    <citation type="submission" date="2019-03" db="EMBL/GenBank/DDBJ databases">
        <title>Genome sequence of Sphingomonas sp. 17J27-24.</title>
        <authorList>
            <person name="Kim M."/>
            <person name="Maeng S."/>
            <person name="Sathiyaraj S."/>
        </authorList>
    </citation>
    <scope>NUCLEOTIDE SEQUENCE [LARGE SCALE GENOMIC DNA]</scope>
    <source>
        <strain evidence="15 16">17J27-24</strain>
    </source>
</reference>
<dbReference type="GO" id="GO:0004795">
    <property type="term" value="F:threonine synthase activity"/>
    <property type="evidence" value="ECO:0007669"/>
    <property type="project" value="UniProtKB-UniRule"/>
</dbReference>
<dbReference type="InterPro" id="IPR004450">
    <property type="entry name" value="Thr_synthase-like"/>
</dbReference>
<keyword evidence="16" id="KW-1185">Reference proteome</keyword>
<evidence type="ECO:0000256" key="2">
    <source>
        <dbReference type="ARBA" id="ARBA00004979"/>
    </source>
</evidence>
<evidence type="ECO:0000256" key="8">
    <source>
        <dbReference type="ARBA" id="ARBA00022898"/>
    </source>
</evidence>
<feature type="domain" description="Threonine synthase N-terminal" evidence="14">
    <location>
        <begin position="2"/>
        <end position="78"/>
    </location>
</feature>
<evidence type="ECO:0000259" key="14">
    <source>
        <dbReference type="Pfam" id="PF14821"/>
    </source>
</evidence>
<evidence type="ECO:0000313" key="16">
    <source>
        <dbReference type="Proteomes" id="UP000298213"/>
    </source>
</evidence>
<keyword evidence="7" id="KW-0791">Threonine biosynthesis</keyword>
<dbReference type="SUPFAM" id="SSF53686">
    <property type="entry name" value="Tryptophan synthase beta subunit-like PLP-dependent enzymes"/>
    <property type="match status" value="1"/>
</dbReference>
<feature type="domain" description="Tryptophan synthase beta chain-like PALP" evidence="13">
    <location>
        <begin position="98"/>
        <end position="362"/>
    </location>
</feature>
<evidence type="ECO:0000256" key="7">
    <source>
        <dbReference type="ARBA" id="ARBA00022697"/>
    </source>
</evidence>
<evidence type="ECO:0000256" key="5">
    <source>
        <dbReference type="ARBA" id="ARBA00018679"/>
    </source>
</evidence>
<dbReference type="InterPro" id="IPR036052">
    <property type="entry name" value="TrpB-like_PALP_sf"/>
</dbReference>